<evidence type="ECO:0000256" key="10">
    <source>
        <dbReference type="ARBA" id="ARBA00022989"/>
    </source>
</evidence>
<comment type="similarity">
    <text evidence="3">Belongs to the HesA/MoeB/ThiF family.</text>
</comment>
<evidence type="ECO:0000256" key="9">
    <source>
        <dbReference type="ARBA" id="ARBA00022840"/>
    </source>
</evidence>
<evidence type="ECO:0000256" key="12">
    <source>
        <dbReference type="ARBA" id="ARBA00023136"/>
    </source>
</evidence>
<keyword evidence="5" id="KW-0436">Ligase</keyword>
<protein>
    <recommendedName>
        <fullName evidence="14">THIF-type NAD/FAD binding fold domain-containing protein</fullName>
    </recommendedName>
</protein>
<comment type="subcellular location">
    <subcellularLocation>
        <location evidence="2">Cytoplasm</location>
    </subcellularLocation>
    <subcellularLocation>
        <location evidence="1">Mitochondrion outer membrane</location>
        <topology evidence="1">Multi-pass membrane protein</topology>
    </subcellularLocation>
</comment>
<name>A0A1E4TNL8_PACTA</name>
<dbReference type="AlphaFoldDB" id="A0A1E4TNL8"/>
<dbReference type="GO" id="GO:0005741">
    <property type="term" value="C:mitochondrial outer membrane"/>
    <property type="evidence" value="ECO:0007669"/>
    <property type="project" value="UniProtKB-SubCell"/>
</dbReference>
<accession>A0A1E4TNL8</accession>
<evidence type="ECO:0000256" key="7">
    <source>
        <dbReference type="ARBA" id="ARBA00022741"/>
    </source>
</evidence>
<evidence type="ECO:0000313" key="15">
    <source>
        <dbReference type="EMBL" id="ODV93319.1"/>
    </source>
</evidence>
<dbReference type="STRING" id="669874.A0A1E4TNL8"/>
<keyword evidence="12" id="KW-0472">Membrane</keyword>
<dbReference type="Gene3D" id="3.40.50.720">
    <property type="entry name" value="NAD(P)-binding Rossmann-like Domain"/>
    <property type="match status" value="1"/>
</dbReference>
<evidence type="ECO:0000256" key="11">
    <source>
        <dbReference type="ARBA" id="ARBA00023128"/>
    </source>
</evidence>
<evidence type="ECO:0000256" key="5">
    <source>
        <dbReference type="ARBA" id="ARBA00022598"/>
    </source>
</evidence>
<dbReference type="FunFam" id="3.40.50.720:FF:000125">
    <property type="entry name" value="tRNA threonylcarbamoyladenosine dehydratase 2-like"/>
    <property type="match status" value="1"/>
</dbReference>
<reference evidence="16" key="1">
    <citation type="submission" date="2016-05" db="EMBL/GenBank/DDBJ databases">
        <title>Comparative genomics of biotechnologically important yeasts.</title>
        <authorList>
            <consortium name="DOE Joint Genome Institute"/>
            <person name="Riley R."/>
            <person name="Haridas S."/>
            <person name="Wolfe K.H."/>
            <person name="Lopes M.R."/>
            <person name="Hittinger C.T."/>
            <person name="Goker M."/>
            <person name="Salamov A."/>
            <person name="Wisecaver J."/>
            <person name="Long T.M."/>
            <person name="Aerts A.L."/>
            <person name="Barry K."/>
            <person name="Choi C."/>
            <person name="Clum A."/>
            <person name="Coughlan A.Y."/>
            <person name="Deshpande S."/>
            <person name="Douglass A.P."/>
            <person name="Hanson S.J."/>
            <person name="Klenk H.-P."/>
            <person name="Labutti K."/>
            <person name="Lapidus A."/>
            <person name="Lindquist E."/>
            <person name="Lipzen A."/>
            <person name="Meier-Kolthoff J.P."/>
            <person name="Ohm R.A."/>
            <person name="Otillar R.P."/>
            <person name="Pangilinan J."/>
            <person name="Peng Y."/>
            <person name="Rokas A."/>
            <person name="Rosa C.A."/>
            <person name="Scheuner C."/>
            <person name="Sibirny A.A."/>
            <person name="Slot J.C."/>
            <person name="Stielow J.B."/>
            <person name="Sun H."/>
            <person name="Kurtzman C.P."/>
            <person name="Blackwell M."/>
            <person name="Grigoriev I.V."/>
            <person name="Jeffries T.W."/>
        </authorList>
    </citation>
    <scope>NUCLEOTIDE SEQUENCE [LARGE SCALE GENOMIC DNA]</scope>
    <source>
        <strain evidence="16">NRRL Y-2460</strain>
    </source>
</reference>
<dbReference type="InterPro" id="IPR035985">
    <property type="entry name" value="Ubiquitin-activating_enz"/>
</dbReference>
<dbReference type="Proteomes" id="UP000094236">
    <property type="component" value="Unassembled WGS sequence"/>
</dbReference>
<dbReference type="PANTHER" id="PTHR43267">
    <property type="entry name" value="TRNA THREONYLCARBAMOYLADENOSINE DEHYDRATASE"/>
    <property type="match status" value="1"/>
</dbReference>
<feature type="domain" description="THIF-type NAD/FAD binding fold" evidence="14">
    <location>
        <begin position="80"/>
        <end position="348"/>
    </location>
</feature>
<dbReference type="GO" id="GO:0005524">
    <property type="term" value="F:ATP binding"/>
    <property type="evidence" value="ECO:0007669"/>
    <property type="project" value="UniProtKB-KW"/>
</dbReference>
<keyword evidence="16" id="KW-1185">Reference proteome</keyword>
<evidence type="ECO:0000256" key="3">
    <source>
        <dbReference type="ARBA" id="ARBA00009919"/>
    </source>
</evidence>
<dbReference type="Pfam" id="PF00899">
    <property type="entry name" value="ThiF"/>
    <property type="match status" value="1"/>
</dbReference>
<keyword evidence="10" id="KW-1133">Transmembrane helix</keyword>
<organism evidence="15 16">
    <name type="scientific">Pachysolen tannophilus NRRL Y-2460</name>
    <dbReference type="NCBI Taxonomy" id="669874"/>
    <lineage>
        <taxon>Eukaryota</taxon>
        <taxon>Fungi</taxon>
        <taxon>Dikarya</taxon>
        <taxon>Ascomycota</taxon>
        <taxon>Saccharomycotina</taxon>
        <taxon>Pichiomycetes</taxon>
        <taxon>Pachysolenaceae</taxon>
        <taxon>Pachysolen</taxon>
    </lineage>
</organism>
<gene>
    <name evidence="15" type="ORF">PACTADRAFT_51924</name>
</gene>
<dbReference type="OrthoDB" id="10265862at2759"/>
<dbReference type="SUPFAM" id="SSF69572">
    <property type="entry name" value="Activating enzymes of the ubiquitin-like proteins"/>
    <property type="match status" value="1"/>
</dbReference>
<keyword evidence="7" id="KW-0547">Nucleotide-binding</keyword>
<dbReference type="InterPro" id="IPR000594">
    <property type="entry name" value="ThiF_NAD_FAD-bd"/>
</dbReference>
<evidence type="ECO:0000256" key="1">
    <source>
        <dbReference type="ARBA" id="ARBA00004374"/>
    </source>
</evidence>
<comment type="function">
    <text evidence="13">Catalyzes the ATP-dependent dehydration of threonylcarbamoyladenosine at position 37 (t(6)A37) to form cyclic t(6)A37 (ct(6)A37) in tRNAs that read codons beginning with adenine.</text>
</comment>
<dbReference type="InterPro" id="IPR045886">
    <property type="entry name" value="ThiF/MoeB/HesA"/>
</dbReference>
<evidence type="ECO:0000256" key="8">
    <source>
        <dbReference type="ARBA" id="ARBA00022787"/>
    </source>
</evidence>
<sequence length="455" mass="51030">MPAFAECRLTSVILVTAIVSVGVVEAIHQYFRKQNSSSLDVRTSTDTSTSTSINTTRGKAVTRKFPIKDYDEELIREQLARNYAFLGEEGIAKIRSQLVVVVGAGGVGSNCVISLIRSGVSKIRIIDFDQVSLSSLNRHACATLADVGTSKVECLKNHIWEIAPWCEVEALNELWTLDNASRLLSGGTYYVDCIDNIDTKVDLLAYCYDNNLKIISSMGSACKSDPSRVNIGDISTTEEDPLAKSVRRLLKKRKNIITGIPVVFSSEKPDPKKAKLLPLPDEEFEKGDIGELTALKNFRVRILPVLGTMPCIFGLALSTYIITEIAGYPVEPIEGKNRYKVYDGILQSLAGQQSRIGEDEQRTPIALSDVNYIVEEVFRGKSPISNYSTRLTLSRWIRDKPLSYQNVVLMTKEEQKIHEQRVLNGGEKVEDVYSKEVLERIQKRFQEEKWYSQFR</sequence>
<evidence type="ECO:0000256" key="2">
    <source>
        <dbReference type="ARBA" id="ARBA00004496"/>
    </source>
</evidence>
<keyword evidence="8" id="KW-1000">Mitochondrion outer membrane</keyword>
<dbReference type="PANTHER" id="PTHR43267:SF2">
    <property type="entry name" value="TRNA THREONYLCARBAMOYLADENOSINE DEHYDRATASE 1-RELATED"/>
    <property type="match status" value="1"/>
</dbReference>
<proteinExistence type="inferred from homology"/>
<keyword evidence="9" id="KW-0067">ATP-binding</keyword>
<keyword evidence="11" id="KW-0496">Mitochondrion</keyword>
<evidence type="ECO:0000259" key="14">
    <source>
        <dbReference type="Pfam" id="PF00899"/>
    </source>
</evidence>
<dbReference type="CDD" id="cd00755">
    <property type="entry name" value="YgdL_like"/>
    <property type="match status" value="1"/>
</dbReference>
<keyword evidence="6" id="KW-0812">Transmembrane</keyword>
<dbReference type="GO" id="GO:0061504">
    <property type="term" value="P:cyclic threonylcarbamoyladenosine biosynthetic process"/>
    <property type="evidence" value="ECO:0007669"/>
    <property type="project" value="TreeGrafter"/>
</dbReference>
<dbReference type="GO" id="GO:0061503">
    <property type="term" value="F:tRNA threonylcarbamoyladenosine dehydratase"/>
    <property type="evidence" value="ECO:0007669"/>
    <property type="project" value="TreeGrafter"/>
</dbReference>
<evidence type="ECO:0000256" key="13">
    <source>
        <dbReference type="ARBA" id="ARBA00060084"/>
    </source>
</evidence>
<dbReference type="GO" id="GO:0008641">
    <property type="term" value="F:ubiquitin-like modifier activating enzyme activity"/>
    <property type="evidence" value="ECO:0007669"/>
    <property type="project" value="InterPro"/>
</dbReference>
<evidence type="ECO:0000313" key="16">
    <source>
        <dbReference type="Proteomes" id="UP000094236"/>
    </source>
</evidence>
<dbReference type="EMBL" id="KV454018">
    <property type="protein sequence ID" value="ODV93319.1"/>
    <property type="molecule type" value="Genomic_DNA"/>
</dbReference>
<evidence type="ECO:0000256" key="4">
    <source>
        <dbReference type="ARBA" id="ARBA00022490"/>
    </source>
</evidence>
<keyword evidence="4" id="KW-0963">Cytoplasm</keyword>
<evidence type="ECO:0000256" key="6">
    <source>
        <dbReference type="ARBA" id="ARBA00022692"/>
    </source>
</evidence>